<evidence type="ECO:0000313" key="3">
    <source>
        <dbReference type="EMBL" id="QDG49668.1"/>
    </source>
</evidence>
<dbReference type="AlphaFoldDB" id="A0A4Y6PMX4"/>
<evidence type="ECO:0000313" key="4">
    <source>
        <dbReference type="Proteomes" id="UP000315995"/>
    </source>
</evidence>
<dbReference type="Proteomes" id="UP000315995">
    <property type="component" value="Chromosome"/>
</dbReference>
<dbReference type="PANTHER" id="PTHR34351">
    <property type="entry name" value="SLR1927 PROTEIN-RELATED"/>
    <property type="match status" value="1"/>
</dbReference>
<reference evidence="3 4" key="1">
    <citation type="submission" date="2019-06" db="EMBL/GenBank/DDBJ databases">
        <title>Persicimonas caeni gen. nov., sp. nov., a predatory bacterium isolated from solar saltern.</title>
        <authorList>
            <person name="Wang S."/>
        </authorList>
    </citation>
    <scope>NUCLEOTIDE SEQUENCE [LARGE SCALE GENOMIC DNA]</scope>
    <source>
        <strain evidence="3 4">YN101</strain>
    </source>
</reference>
<feature type="transmembrane region" description="Helical" evidence="1">
    <location>
        <begin position="28"/>
        <end position="49"/>
    </location>
</feature>
<evidence type="ECO:0000259" key="2">
    <source>
        <dbReference type="Pfam" id="PF01882"/>
    </source>
</evidence>
<dbReference type="EMBL" id="CP041186">
    <property type="protein sequence ID" value="QDG49668.1"/>
    <property type="molecule type" value="Genomic_DNA"/>
</dbReference>
<feature type="transmembrane region" description="Helical" evidence="1">
    <location>
        <begin position="55"/>
        <end position="78"/>
    </location>
</feature>
<dbReference type="OrthoDB" id="9778037at2"/>
<name>A0A4Y6PMX4_PERCE</name>
<keyword evidence="1" id="KW-0812">Transmembrane</keyword>
<proteinExistence type="predicted"/>
<keyword evidence="1" id="KW-1133">Transmembrane helix</keyword>
<evidence type="ECO:0000256" key="1">
    <source>
        <dbReference type="SAM" id="Phobius"/>
    </source>
</evidence>
<protein>
    <submittedName>
        <fullName evidence="3">DUF58 domain-containing protein</fullName>
    </submittedName>
</protein>
<dbReference type="RefSeq" id="WP_141196165.1">
    <property type="nucleotide sequence ID" value="NZ_CP041186.1"/>
</dbReference>
<organism evidence="3 4">
    <name type="scientific">Persicimonas caeni</name>
    <dbReference type="NCBI Taxonomy" id="2292766"/>
    <lineage>
        <taxon>Bacteria</taxon>
        <taxon>Deltaproteobacteria</taxon>
        <taxon>Bradymonadales</taxon>
        <taxon>Bradymonadaceae</taxon>
        <taxon>Persicimonas</taxon>
    </lineage>
</organism>
<dbReference type="InterPro" id="IPR002881">
    <property type="entry name" value="DUF58"/>
</dbReference>
<keyword evidence="4" id="KW-1185">Reference proteome</keyword>
<dbReference type="PANTHER" id="PTHR34351:SF1">
    <property type="entry name" value="SLR1927 PROTEIN"/>
    <property type="match status" value="1"/>
</dbReference>
<keyword evidence="1" id="KW-0472">Membrane</keyword>
<dbReference type="Pfam" id="PF01882">
    <property type="entry name" value="DUF58"/>
    <property type="match status" value="1"/>
</dbReference>
<sequence length="422" mass="47900">MKSHANKQSLNETWRERLRRWMRPPRRLTFTTSGKYFVALTIGIGFGAINTGNNLLFLLLGMMLSLIIASGILSEAVIRRLRATRSAPKRLFADTPAPGNFTLENPSKFPSLSVEVCERNATGEVGPLAGQELGPKRIPWWKFWRLRNREETDYGEPVAKAYTLRIDGDDRHNLEARYLLPRRGRYRLPGLDIVTRFPFGLFEKRRELDQPDEVIVYPAPVRVEDWITSVHARFGDVPQNKRGSGEEYFGLRDYRPGEDQRLIHWKSSASRGEVVVRETERQEQRSVEVCLLNCTGEPAQRRHLLEPDFEVGLRRVAGLLMELLRHGYRVGLRTLDTAHPPTEEASHLDRMLSTLAVTELRDRMHPMELPKRQSESVGRILVGLASAVERSGGGFDLALDFDGIELPAETNETIPGETGEAA</sequence>
<feature type="domain" description="DUF58" evidence="2">
    <location>
        <begin position="251"/>
        <end position="363"/>
    </location>
</feature>
<gene>
    <name evidence="3" type="ORF">FIV42_02605</name>
</gene>
<accession>A0A4Y6PMX4</accession>
<accession>A0A5B8Y533</accession>